<name>A0A803NAZ6_CHEQI</name>
<organism evidence="2 3">
    <name type="scientific">Chenopodium quinoa</name>
    <name type="common">Quinoa</name>
    <dbReference type="NCBI Taxonomy" id="63459"/>
    <lineage>
        <taxon>Eukaryota</taxon>
        <taxon>Viridiplantae</taxon>
        <taxon>Streptophyta</taxon>
        <taxon>Embryophyta</taxon>
        <taxon>Tracheophyta</taxon>
        <taxon>Spermatophyta</taxon>
        <taxon>Magnoliopsida</taxon>
        <taxon>eudicotyledons</taxon>
        <taxon>Gunneridae</taxon>
        <taxon>Pentapetalae</taxon>
        <taxon>Caryophyllales</taxon>
        <taxon>Chenopodiaceae</taxon>
        <taxon>Chenopodioideae</taxon>
        <taxon>Atripliceae</taxon>
        <taxon>Chenopodium</taxon>
    </lineage>
</organism>
<evidence type="ECO:0000256" key="1">
    <source>
        <dbReference type="ARBA" id="ARBA00010617"/>
    </source>
</evidence>
<dbReference type="PANTHER" id="PTHR47950">
    <property type="entry name" value="CYTOCHROME P450, FAMILY 76, SUBFAMILY C, POLYPEPTIDE 5-RELATED"/>
    <property type="match status" value="1"/>
</dbReference>
<keyword evidence="3" id="KW-1185">Reference proteome</keyword>
<sequence length="201" mass="23803">MLPHKTNTNLEIEDYEIPKETIVLVNVRAVARDPDIWPNPLEFRPERFLDDDVDITGQWVMILVCYPMERVEGYAWDRILKESKELRWNSVHGIRIHFLECNEGLNEVKNRQEKERIVKRNKVAIAKEITSLEEKLAKINQKRAKVNEFIITAEKQLNDQFDEFMSQWKYRDNLFGANCQRSMMLSLEGLKLSHGDRNNET</sequence>
<dbReference type="InterPro" id="IPR036396">
    <property type="entry name" value="Cyt_P450_sf"/>
</dbReference>
<dbReference type="PANTHER" id="PTHR47950:SF10">
    <property type="entry name" value="CYTOCHROME P450 98A8"/>
    <property type="match status" value="1"/>
</dbReference>
<evidence type="ECO:0000313" key="3">
    <source>
        <dbReference type="Proteomes" id="UP000596660"/>
    </source>
</evidence>
<dbReference type="Gene3D" id="1.10.630.10">
    <property type="entry name" value="Cytochrome P450"/>
    <property type="match status" value="1"/>
</dbReference>
<dbReference type="GO" id="GO:0005506">
    <property type="term" value="F:iron ion binding"/>
    <property type="evidence" value="ECO:0007669"/>
    <property type="project" value="InterPro"/>
</dbReference>
<protein>
    <submittedName>
        <fullName evidence="2">Uncharacterized protein</fullName>
    </submittedName>
</protein>
<evidence type="ECO:0000313" key="2">
    <source>
        <dbReference type="EnsemblPlants" id="AUR62043195-RA:cds"/>
    </source>
</evidence>
<comment type="similarity">
    <text evidence="1">Belongs to the cytochrome P450 family.</text>
</comment>
<proteinExistence type="inferred from homology"/>
<dbReference type="Gramene" id="AUR62043195-RA">
    <property type="protein sequence ID" value="AUR62043195-RA:cds"/>
    <property type="gene ID" value="AUR62043195"/>
</dbReference>
<dbReference type="GO" id="GO:0016705">
    <property type="term" value="F:oxidoreductase activity, acting on paired donors, with incorporation or reduction of molecular oxygen"/>
    <property type="evidence" value="ECO:0007669"/>
    <property type="project" value="InterPro"/>
</dbReference>
<dbReference type="AlphaFoldDB" id="A0A803NAZ6"/>
<reference evidence="2" key="1">
    <citation type="journal article" date="2017" name="Nature">
        <title>The genome of Chenopodium quinoa.</title>
        <authorList>
            <person name="Jarvis D.E."/>
            <person name="Ho Y.S."/>
            <person name="Lightfoot D.J."/>
            <person name="Schmoeckel S.M."/>
            <person name="Li B."/>
            <person name="Borm T.J.A."/>
            <person name="Ohyanagi H."/>
            <person name="Mineta K."/>
            <person name="Michell C.T."/>
            <person name="Saber N."/>
            <person name="Kharbatia N.M."/>
            <person name="Rupper R.R."/>
            <person name="Sharp A.R."/>
            <person name="Dally N."/>
            <person name="Boughton B.A."/>
            <person name="Woo Y.H."/>
            <person name="Gao G."/>
            <person name="Schijlen E.G.W.M."/>
            <person name="Guo X."/>
            <person name="Momin A.A."/>
            <person name="Negrao S."/>
            <person name="Al-Babili S."/>
            <person name="Gehring C."/>
            <person name="Roessner U."/>
            <person name="Jung C."/>
            <person name="Murphy K."/>
            <person name="Arold S.T."/>
            <person name="Gojobori T."/>
            <person name="van der Linden C.G."/>
            <person name="van Loo E.N."/>
            <person name="Jellen E.N."/>
            <person name="Maughan P.J."/>
            <person name="Tester M."/>
        </authorList>
    </citation>
    <scope>NUCLEOTIDE SEQUENCE [LARGE SCALE GENOMIC DNA]</scope>
    <source>
        <strain evidence="2">cv. PI 614886</strain>
    </source>
</reference>
<dbReference type="GO" id="GO:0004497">
    <property type="term" value="F:monooxygenase activity"/>
    <property type="evidence" value="ECO:0007669"/>
    <property type="project" value="InterPro"/>
</dbReference>
<dbReference type="Proteomes" id="UP000596660">
    <property type="component" value="Unplaced"/>
</dbReference>
<dbReference type="GO" id="GO:0020037">
    <property type="term" value="F:heme binding"/>
    <property type="evidence" value="ECO:0007669"/>
    <property type="project" value="InterPro"/>
</dbReference>
<dbReference type="InterPro" id="IPR001128">
    <property type="entry name" value="Cyt_P450"/>
</dbReference>
<dbReference type="Pfam" id="PF00067">
    <property type="entry name" value="p450"/>
    <property type="match status" value="1"/>
</dbReference>
<dbReference type="EnsemblPlants" id="AUR62043195-RA">
    <property type="protein sequence ID" value="AUR62043195-RA:cds"/>
    <property type="gene ID" value="AUR62043195"/>
</dbReference>
<accession>A0A803NAZ6</accession>
<reference evidence="2" key="2">
    <citation type="submission" date="2021-03" db="UniProtKB">
        <authorList>
            <consortium name="EnsemblPlants"/>
        </authorList>
    </citation>
    <scope>IDENTIFICATION</scope>
</reference>
<dbReference type="SUPFAM" id="SSF48264">
    <property type="entry name" value="Cytochrome P450"/>
    <property type="match status" value="1"/>
</dbReference>